<feature type="domain" description="tRNA-guanine(15) transglycosylase-like" evidence="1">
    <location>
        <begin position="20"/>
        <end position="382"/>
    </location>
</feature>
<dbReference type="InterPro" id="IPR002616">
    <property type="entry name" value="tRNA_ribo_trans-like"/>
</dbReference>
<evidence type="ECO:0000313" key="3">
    <source>
        <dbReference type="WBParaSite" id="jg19858"/>
    </source>
</evidence>
<dbReference type="PANTHER" id="PTHR46064:SF1">
    <property type="entry name" value="QUEUINE TRNA-RIBOSYLTRANSFERASE ACCESSORY SUBUNIT 2"/>
    <property type="match status" value="1"/>
</dbReference>
<dbReference type="SUPFAM" id="SSF51713">
    <property type="entry name" value="tRNA-guanine transglycosylase"/>
    <property type="match status" value="1"/>
</dbReference>
<evidence type="ECO:0000259" key="1">
    <source>
        <dbReference type="Pfam" id="PF01702"/>
    </source>
</evidence>
<dbReference type="Proteomes" id="UP000887574">
    <property type="component" value="Unplaced"/>
</dbReference>
<reference evidence="3" key="1">
    <citation type="submission" date="2022-11" db="UniProtKB">
        <authorList>
            <consortium name="WormBaseParasite"/>
        </authorList>
    </citation>
    <scope>IDENTIFICATION</scope>
</reference>
<dbReference type="WBParaSite" id="jg19858">
    <property type="protein sequence ID" value="jg19858"/>
    <property type="gene ID" value="jg19858"/>
</dbReference>
<dbReference type="InterPro" id="IPR050852">
    <property type="entry name" value="Queuine_tRNA-ribosyltrfase"/>
</dbReference>
<keyword evidence="2" id="KW-1185">Reference proteome</keyword>
<name>A0A915DJB5_9BILA</name>
<dbReference type="NCBIfam" id="TIGR00449">
    <property type="entry name" value="tgt_general"/>
    <property type="match status" value="1"/>
</dbReference>
<dbReference type="Gene3D" id="3.20.20.105">
    <property type="entry name" value="Queuine tRNA-ribosyltransferase-like"/>
    <property type="match status" value="1"/>
</dbReference>
<dbReference type="InterPro" id="IPR036511">
    <property type="entry name" value="TGT-like_sf"/>
</dbReference>
<dbReference type="GO" id="GO:0006400">
    <property type="term" value="P:tRNA modification"/>
    <property type="evidence" value="ECO:0007669"/>
    <property type="project" value="InterPro"/>
</dbReference>
<organism evidence="2 3">
    <name type="scientific">Ditylenchus dipsaci</name>
    <dbReference type="NCBI Taxonomy" id="166011"/>
    <lineage>
        <taxon>Eukaryota</taxon>
        <taxon>Metazoa</taxon>
        <taxon>Ecdysozoa</taxon>
        <taxon>Nematoda</taxon>
        <taxon>Chromadorea</taxon>
        <taxon>Rhabditida</taxon>
        <taxon>Tylenchina</taxon>
        <taxon>Tylenchomorpha</taxon>
        <taxon>Sphaerularioidea</taxon>
        <taxon>Anguinidae</taxon>
        <taxon>Anguininae</taxon>
        <taxon>Ditylenchus</taxon>
    </lineage>
</organism>
<evidence type="ECO:0000313" key="2">
    <source>
        <dbReference type="Proteomes" id="UP000887574"/>
    </source>
</evidence>
<dbReference type="AlphaFoldDB" id="A0A915DJB5"/>
<sequence>MKFEVKTSMIESKTIVGRLGRLVEFTEDNTQSVCTPAYMIYTRAGHIPHLTWHVFDKYHSDLSTVSLIDLQYHSKIQRMRCWCIKFLQNSGKLAFTSYHMDQLSAQECGFNKCSSVSIWSKGGRQDISPASLKVALNAIRPHSYSTPFDYDTSRDCKNKRMIKSIERTIDWCDQLCSEKDDDYECSPFLSLGGGFSSHYRSKLAKELCSRAYAKAFTIDLSSFSLSRPFSQAEGENLESVMTNNFDEAEVKLLLADVMTELAPGSARMVEGPFDPHQIFTLIQLGIDIFDSSYAIWLAQQGRGFKLTDDYPSSSSGFKVVDFNDNRYRNDFTPPFDCVCYSCINYSKSYLQHLQNAKEMLAQILLVVHNLQEFDKMFARLREFGEKHWIS</sequence>
<dbReference type="PANTHER" id="PTHR46064">
    <property type="entry name" value="QUEUINE TRNA-RIBOSYLTRANSFERASE ACCESSORY SUBUNIT 2"/>
    <property type="match status" value="1"/>
</dbReference>
<accession>A0A915DJB5</accession>
<dbReference type="Pfam" id="PF01702">
    <property type="entry name" value="TGT"/>
    <property type="match status" value="1"/>
</dbReference>
<protein>
    <submittedName>
        <fullName evidence="3">tRNA-guanine(15) transglycosylase-like domain-containing protein</fullName>
    </submittedName>
</protein>
<proteinExistence type="predicted"/>